<protein>
    <submittedName>
        <fullName evidence="1">Uncharacterized protein</fullName>
    </submittedName>
</protein>
<name>A0A081C630_VECG1</name>
<evidence type="ECO:0000313" key="2">
    <source>
        <dbReference type="Proteomes" id="UP000030661"/>
    </source>
</evidence>
<dbReference type="HOGENOM" id="CLU_138548_0_0_0"/>
<dbReference type="EMBL" id="DF820471">
    <property type="protein sequence ID" value="GAK60035.1"/>
    <property type="molecule type" value="Genomic_DNA"/>
</dbReference>
<dbReference type="eggNOG" id="ENOG50332QF">
    <property type="taxonomic scope" value="Bacteria"/>
</dbReference>
<dbReference type="AlphaFoldDB" id="A0A081C630"/>
<proteinExistence type="predicted"/>
<reference evidence="1" key="1">
    <citation type="journal article" date="2015" name="PeerJ">
        <title>First genomic representation of candidate bacterial phylum KSB3 points to enhanced environmental sensing as a trigger of wastewater bulking.</title>
        <authorList>
            <person name="Sekiguchi Y."/>
            <person name="Ohashi A."/>
            <person name="Parks D.H."/>
            <person name="Yamauchi T."/>
            <person name="Tyson G.W."/>
            <person name="Hugenholtz P."/>
        </authorList>
    </citation>
    <scope>NUCLEOTIDE SEQUENCE [LARGE SCALE GENOMIC DNA]</scope>
</reference>
<gene>
    <name evidence="1" type="ORF">U27_07022</name>
</gene>
<keyword evidence="2" id="KW-1185">Reference proteome</keyword>
<dbReference type="Proteomes" id="UP000030661">
    <property type="component" value="Unassembled WGS sequence"/>
</dbReference>
<accession>A0A081C630</accession>
<evidence type="ECO:0000313" key="1">
    <source>
        <dbReference type="EMBL" id="GAK60035.1"/>
    </source>
</evidence>
<organism evidence="1">
    <name type="scientific">Vecturithrix granuli</name>
    <dbReference type="NCBI Taxonomy" id="1499967"/>
    <lineage>
        <taxon>Bacteria</taxon>
        <taxon>Candidatus Moduliflexota</taxon>
        <taxon>Candidatus Vecturitrichia</taxon>
        <taxon>Candidatus Vecturitrichales</taxon>
        <taxon>Candidatus Vecturitrichaceae</taxon>
        <taxon>Candidatus Vecturithrix</taxon>
    </lineage>
</organism>
<sequence>MDMKARLTVQPNHRRAKKLREQYGDRLVYVRYRYDRVRKKRFTTVELIIDEADWEPQTTMPASDEIVGVRVERHERNVQKQVKQAGGLWNQHRKVWELRYDRVVELEMQDRMVVQPGRAE</sequence>